<keyword evidence="1" id="KW-0812">Transmembrane</keyword>
<feature type="transmembrane region" description="Helical" evidence="1">
    <location>
        <begin position="20"/>
        <end position="47"/>
    </location>
</feature>
<keyword evidence="3" id="KW-1185">Reference proteome</keyword>
<organism evidence="2 3">
    <name type="scientific">Moniliophthora roreri (strain MCA 2997)</name>
    <name type="common">Cocoa frosty pod rot fungus</name>
    <name type="synonym">Crinipellis roreri</name>
    <dbReference type="NCBI Taxonomy" id="1381753"/>
    <lineage>
        <taxon>Eukaryota</taxon>
        <taxon>Fungi</taxon>
        <taxon>Dikarya</taxon>
        <taxon>Basidiomycota</taxon>
        <taxon>Agaricomycotina</taxon>
        <taxon>Agaricomycetes</taxon>
        <taxon>Agaricomycetidae</taxon>
        <taxon>Agaricales</taxon>
        <taxon>Marasmiineae</taxon>
        <taxon>Marasmiaceae</taxon>
        <taxon>Moniliophthora</taxon>
    </lineage>
</organism>
<reference evidence="2 3" key="1">
    <citation type="journal article" date="2014" name="BMC Genomics">
        <title>Genome and secretome analysis of the hemibiotrophic fungal pathogen, Moniliophthora roreri, which causes frosty pod rot disease of cacao: mechanisms of the biotrophic and necrotrophic phases.</title>
        <authorList>
            <person name="Meinhardt L.W."/>
            <person name="Costa G.G.L."/>
            <person name="Thomazella D.P.T."/>
            <person name="Teixeira P.J.P.L."/>
            <person name="Carazzolle M.F."/>
            <person name="Schuster S.C."/>
            <person name="Carlson J.E."/>
            <person name="Guiltinan M.J."/>
            <person name="Mieczkowski P."/>
            <person name="Farmer A."/>
            <person name="Ramaraj T."/>
            <person name="Crozier J."/>
            <person name="Davis R.E."/>
            <person name="Shao J."/>
            <person name="Melnick R.L."/>
            <person name="Pereira G.A.G."/>
            <person name="Bailey B.A."/>
        </authorList>
    </citation>
    <scope>NUCLEOTIDE SEQUENCE [LARGE SCALE GENOMIC DNA]</scope>
    <source>
        <strain evidence="2 3">MCA 2997</strain>
    </source>
</reference>
<feature type="transmembrane region" description="Helical" evidence="1">
    <location>
        <begin position="149"/>
        <end position="173"/>
    </location>
</feature>
<gene>
    <name evidence="2" type="ORF">Moror_16985</name>
</gene>
<keyword evidence="1" id="KW-1133">Transmembrane helix</keyword>
<evidence type="ECO:0000256" key="1">
    <source>
        <dbReference type="SAM" id="Phobius"/>
    </source>
</evidence>
<proteinExistence type="predicted"/>
<evidence type="ECO:0000313" key="3">
    <source>
        <dbReference type="Proteomes" id="UP000017559"/>
    </source>
</evidence>
<dbReference type="EMBL" id="AWSO01001356">
    <property type="protein sequence ID" value="ESK84182.1"/>
    <property type="molecule type" value="Genomic_DNA"/>
</dbReference>
<feature type="transmembrane region" description="Helical" evidence="1">
    <location>
        <begin position="193"/>
        <end position="218"/>
    </location>
</feature>
<dbReference type="KEGG" id="mrr:Moror_16985"/>
<protein>
    <submittedName>
        <fullName evidence="2">Uncharacterized protein</fullName>
    </submittedName>
</protein>
<comment type="caution">
    <text evidence="2">The sequence shown here is derived from an EMBL/GenBank/DDBJ whole genome shotgun (WGS) entry which is preliminary data.</text>
</comment>
<feature type="transmembrane region" description="Helical" evidence="1">
    <location>
        <begin position="115"/>
        <end position="137"/>
    </location>
</feature>
<sequence length="357" mass="39335">MPSPTPEELATLLSARLVIVWPITSLSITYFVYGFYVLLFGTCVYMMRGHQHGNERLDWNLYLSLTVALFVFSTAFVVVYTTDMIYVSITLFTALKTQEYEPLVDLIAHSIEQTIAPFFEGLLSVLLNITAECMLIHRCYLIWGSKRRIAIPLIVASVLTNVLGVIGTALYSFGLSDRTNHSKLTLYDIGKTITAAYETASPAINSILTLLTAGRILWIHRQVRVHNVHTTSDKLIRSVSRIIVESGSLYPIFSIVALITANTATIDAIPFDFSPLVILSAGISPTLIMVRAKLGKNVESLQDQISGIRFTSRPAPREGTTTVSQAQVYPLGNLNMAAVELEGGSERQMINGKESVA</sequence>
<dbReference type="Proteomes" id="UP000017559">
    <property type="component" value="Unassembled WGS sequence"/>
</dbReference>
<accession>V2WRK0</accession>
<dbReference type="AlphaFoldDB" id="V2WRK0"/>
<feature type="transmembrane region" description="Helical" evidence="1">
    <location>
        <begin position="273"/>
        <end position="290"/>
    </location>
</feature>
<keyword evidence="1" id="KW-0472">Membrane</keyword>
<dbReference type="OrthoDB" id="3019750at2759"/>
<dbReference type="HOGENOM" id="CLU_044614_2_0_1"/>
<dbReference type="STRING" id="1381753.V2WRK0"/>
<evidence type="ECO:0000313" key="2">
    <source>
        <dbReference type="EMBL" id="ESK84182.1"/>
    </source>
</evidence>
<feature type="transmembrane region" description="Helical" evidence="1">
    <location>
        <begin position="239"/>
        <end position="261"/>
    </location>
</feature>
<feature type="transmembrane region" description="Helical" evidence="1">
    <location>
        <begin position="59"/>
        <end position="80"/>
    </location>
</feature>
<name>V2WRK0_MONRO</name>